<accession>A0A423DJH4</accession>
<name>A0A423DJH4_9PSED</name>
<reference evidence="1 2" key="1">
    <citation type="submission" date="2016-10" db="EMBL/GenBank/DDBJ databases">
        <title>Comparative genome analysis of multiple Pseudomonas spp. focuses on biocontrol and plant growth promoting traits.</title>
        <authorList>
            <person name="Tao X.-Y."/>
            <person name="Taylor C.G."/>
        </authorList>
    </citation>
    <scope>NUCLEOTIDE SEQUENCE [LARGE SCALE GENOMIC DNA]</scope>
    <source>
        <strain evidence="1 2">15D11</strain>
    </source>
</reference>
<dbReference type="Pfam" id="PF11275">
    <property type="entry name" value="DUF3077"/>
    <property type="match status" value="1"/>
</dbReference>
<evidence type="ECO:0000313" key="1">
    <source>
        <dbReference type="EMBL" id="ROL71719.1"/>
    </source>
</evidence>
<gene>
    <name evidence="1" type="ORF">BHU25_15480</name>
</gene>
<keyword evidence="2" id="KW-1185">Reference proteome</keyword>
<proteinExistence type="predicted"/>
<dbReference type="RefSeq" id="WP_123566530.1">
    <property type="nucleotide sequence ID" value="NZ_MOAM01000023.1"/>
</dbReference>
<evidence type="ECO:0008006" key="3">
    <source>
        <dbReference type="Google" id="ProtNLM"/>
    </source>
</evidence>
<dbReference type="EMBL" id="MOAM01000023">
    <property type="protein sequence ID" value="ROL71719.1"/>
    <property type="molecule type" value="Genomic_DNA"/>
</dbReference>
<sequence>MNEDRASVLKTIGVGTFGEGPSGKTTERLFRVEPGHSADFVLEQAALLMGCVSKLTHHVMIEENEAMTCAAHFLSGMAKALIEDLATANESPGLAETSLP</sequence>
<protein>
    <recommendedName>
        <fullName evidence="3">DUF3077 domain-containing protein</fullName>
    </recommendedName>
</protein>
<evidence type="ECO:0000313" key="2">
    <source>
        <dbReference type="Proteomes" id="UP000285286"/>
    </source>
</evidence>
<dbReference type="Proteomes" id="UP000285286">
    <property type="component" value="Unassembled WGS sequence"/>
</dbReference>
<comment type="caution">
    <text evidence="1">The sequence shown here is derived from an EMBL/GenBank/DDBJ whole genome shotgun (WGS) entry which is preliminary data.</text>
</comment>
<dbReference type="AlphaFoldDB" id="A0A423DJH4"/>
<organism evidence="1 2">
    <name type="scientific">Pseudomonas vranovensis</name>
    <dbReference type="NCBI Taxonomy" id="321661"/>
    <lineage>
        <taxon>Bacteria</taxon>
        <taxon>Pseudomonadati</taxon>
        <taxon>Pseudomonadota</taxon>
        <taxon>Gammaproteobacteria</taxon>
        <taxon>Pseudomonadales</taxon>
        <taxon>Pseudomonadaceae</taxon>
        <taxon>Pseudomonas</taxon>
    </lineage>
</organism>
<dbReference type="InterPro" id="IPR021427">
    <property type="entry name" value="DUF3077"/>
</dbReference>